<reference evidence="1 2" key="1">
    <citation type="submission" date="2018-08" db="EMBL/GenBank/DDBJ databases">
        <authorList>
            <person name="Laetsch R D."/>
            <person name="Stevens L."/>
            <person name="Kumar S."/>
            <person name="Blaxter L. M."/>
        </authorList>
    </citation>
    <scope>NUCLEOTIDE SEQUENCE [LARGE SCALE GENOMIC DNA]</scope>
</reference>
<dbReference type="GO" id="GO:0008033">
    <property type="term" value="P:tRNA processing"/>
    <property type="evidence" value="ECO:0007669"/>
    <property type="project" value="InterPro"/>
</dbReference>
<dbReference type="Pfam" id="PF00825">
    <property type="entry name" value="Ribonuclease_P"/>
    <property type="match status" value="1"/>
</dbReference>
<accession>A0A498T2M7</accession>
<sequence>PMLQKLYPGMDLNEMKNPAVIRNRMRRLIKEIVDKQMSGQKTEVEVIMLLTLDYISGRGTRKLLTNKEA</sequence>
<dbReference type="InterPro" id="IPR000100">
    <property type="entry name" value="RNase_P"/>
</dbReference>
<evidence type="ECO:0000313" key="1">
    <source>
        <dbReference type="EMBL" id="VBB35531.1"/>
    </source>
</evidence>
<organism evidence="1 2">
    <name type="scientific">Acanthocheilonema viteae</name>
    <name type="common">Filarial nematode worm</name>
    <name type="synonym">Dipetalonema viteae</name>
    <dbReference type="NCBI Taxonomy" id="6277"/>
    <lineage>
        <taxon>Eukaryota</taxon>
        <taxon>Metazoa</taxon>
        <taxon>Ecdysozoa</taxon>
        <taxon>Nematoda</taxon>
        <taxon>Chromadorea</taxon>
        <taxon>Rhabditida</taxon>
        <taxon>Spirurina</taxon>
        <taxon>Spiruromorpha</taxon>
        <taxon>Filarioidea</taxon>
        <taxon>Onchocercidae</taxon>
        <taxon>Acanthocheilonema</taxon>
    </lineage>
</organism>
<dbReference type="EMBL" id="UPTC01006332">
    <property type="protein sequence ID" value="VBB35531.1"/>
    <property type="molecule type" value="Genomic_DNA"/>
</dbReference>
<name>A0A498T2M7_ACAVI</name>
<dbReference type="Proteomes" id="UP000276991">
    <property type="component" value="Unassembled WGS sequence"/>
</dbReference>
<feature type="non-terminal residue" evidence="1">
    <location>
        <position position="1"/>
    </location>
</feature>
<keyword evidence="2" id="KW-1185">Reference proteome</keyword>
<dbReference type="GO" id="GO:0000049">
    <property type="term" value="F:tRNA binding"/>
    <property type="evidence" value="ECO:0007669"/>
    <property type="project" value="InterPro"/>
</dbReference>
<proteinExistence type="predicted"/>
<gene>
    <name evidence="1" type="ORF">NAV_LOCUS10322</name>
</gene>
<dbReference type="AlphaFoldDB" id="A0A498T2M7"/>
<dbReference type="GO" id="GO:0004526">
    <property type="term" value="F:ribonuclease P activity"/>
    <property type="evidence" value="ECO:0007669"/>
    <property type="project" value="InterPro"/>
</dbReference>
<evidence type="ECO:0000313" key="2">
    <source>
        <dbReference type="Proteomes" id="UP000276991"/>
    </source>
</evidence>
<protein>
    <submittedName>
        <fullName evidence="1">Uncharacterized protein</fullName>
    </submittedName>
</protein>